<protein>
    <submittedName>
        <fullName evidence="2">Uncharacterized protein</fullName>
    </submittedName>
</protein>
<evidence type="ECO:0000256" key="1">
    <source>
        <dbReference type="SAM" id="MobiDB-lite"/>
    </source>
</evidence>
<keyword evidence="3" id="KW-1185">Reference proteome</keyword>
<gene>
    <name evidence="2" type="ORF">RM572_06530</name>
</gene>
<feature type="region of interest" description="Disordered" evidence="1">
    <location>
        <begin position="1"/>
        <end position="22"/>
    </location>
</feature>
<proteinExistence type="predicted"/>
<evidence type="ECO:0000313" key="3">
    <source>
        <dbReference type="Proteomes" id="UP001183414"/>
    </source>
</evidence>
<feature type="compositionally biased region" description="Polar residues" evidence="1">
    <location>
        <begin position="1"/>
        <end position="14"/>
    </location>
</feature>
<dbReference type="Proteomes" id="UP001183414">
    <property type="component" value="Unassembled WGS sequence"/>
</dbReference>
<feature type="region of interest" description="Disordered" evidence="1">
    <location>
        <begin position="77"/>
        <end position="96"/>
    </location>
</feature>
<sequence>MTEMSVDTLSPAQTRTEETAGMTPEQELRFAELMVGAFFDPSAGDGAGLPALDVTREEFTGLGPAGVCLLTMCWTPSSTPAHTPPRPTSGTAVHGA</sequence>
<dbReference type="RefSeq" id="WP_311672328.1">
    <property type="nucleotide sequence ID" value="NZ_JAVREQ010000004.1"/>
</dbReference>
<reference evidence="3" key="1">
    <citation type="submission" date="2023-07" db="EMBL/GenBank/DDBJ databases">
        <title>30 novel species of actinomycetes from the DSMZ collection.</title>
        <authorList>
            <person name="Nouioui I."/>
        </authorList>
    </citation>
    <scope>NUCLEOTIDE SEQUENCE [LARGE SCALE GENOMIC DNA]</scope>
    <source>
        <strain evidence="3">DSM 42041</strain>
    </source>
</reference>
<dbReference type="EMBL" id="JAVREQ010000004">
    <property type="protein sequence ID" value="MDT0378434.1"/>
    <property type="molecule type" value="Genomic_DNA"/>
</dbReference>
<accession>A0ABU2NN81</accession>
<name>A0ABU2NN81_9ACTN</name>
<organism evidence="2 3">
    <name type="scientific">Streptomyces hazeniae</name>
    <dbReference type="NCBI Taxonomy" id="3075538"/>
    <lineage>
        <taxon>Bacteria</taxon>
        <taxon>Bacillati</taxon>
        <taxon>Actinomycetota</taxon>
        <taxon>Actinomycetes</taxon>
        <taxon>Kitasatosporales</taxon>
        <taxon>Streptomycetaceae</taxon>
        <taxon>Streptomyces</taxon>
    </lineage>
</organism>
<evidence type="ECO:0000313" key="2">
    <source>
        <dbReference type="EMBL" id="MDT0378434.1"/>
    </source>
</evidence>
<comment type="caution">
    <text evidence="2">The sequence shown here is derived from an EMBL/GenBank/DDBJ whole genome shotgun (WGS) entry which is preliminary data.</text>
</comment>